<organism evidence="1 2">
    <name type="scientific">Elusimicrobium minutum (strain Pei191)</name>
    <dbReference type="NCBI Taxonomy" id="445932"/>
    <lineage>
        <taxon>Bacteria</taxon>
        <taxon>Pseudomonadati</taxon>
        <taxon>Elusimicrobiota</taxon>
        <taxon>Elusimicrobia</taxon>
        <taxon>Elusimicrobiales</taxon>
        <taxon>Elusimicrobiaceae</taxon>
        <taxon>Elusimicrobium</taxon>
    </lineage>
</organism>
<keyword evidence="2" id="KW-1185">Reference proteome</keyword>
<name>B2KDA6_ELUMP</name>
<dbReference type="STRING" id="445932.Emin_0949"/>
<dbReference type="Proteomes" id="UP000001029">
    <property type="component" value="Chromosome"/>
</dbReference>
<gene>
    <name evidence="1" type="ordered locus">Emin_0949</name>
</gene>
<dbReference type="RefSeq" id="WP_012415117.1">
    <property type="nucleotide sequence ID" value="NC_010644.1"/>
</dbReference>
<sequence length="171" mass="19289">MAVRVVYSIDSNSKKVLERMGDIAVKSWKSVLLQFGYQFRAGMSAIFANKAGRVNSNMVDGPVWRPLNAKYQAIKSKIVPLAGTLVWNGKLRKSFTDTGDGNNINLIKDTEAEFGSSNPLARYHQDGHSKGWYPARPIVFESPKRNEEFVLILINYFNAMFKAKGLNMRVR</sequence>
<dbReference type="KEGG" id="emi:Emin_0949"/>
<evidence type="ECO:0000313" key="1">
    <source>
        <dbReference type="EMBL" id="ACC98502.1"/>
    </source>
</evidence>
<dbReference type="AlphaFoldDB" id="B2KDA6"/>
<proteinExistence type="predicted"/>
<reference evidence="1 2" key="1">
    <citation type="journal article" date="2009" name="Appl. Environ. Microbiol.">
        <title>Genomic analysis of 'Elusimicrobium minutum,' the first cultivated representative of the phylum 'Elusimicrobia' (formerly termite group 1).</title>
        <authorList>
            <person name="Herlemann D.P.R."/>
            <person name="Geissinger O."/>
            <person name="Ikeda-Ohtsubo W."/>
            <person name="Kunin V."/>
            <person name="Sun H."/>
            <person name="Lapidus A."/>
            <person name="Hugenholtz P."/>
            <person name="Brune A."/>
        </authorList>
    </citation>
    <scope>NUCLEOTIDE SEQUENCE [LARGE SCALE GENOMIC DNA]</scope>
    <source>
        <strain evidence="1 2">Pei191</strain>
    </source>
</reference>
<protein>
    <submittedName>
        <fullName evidence="1">Uncharacterized protein</fullName>
    </submittedName>
</protein>
<evidence type="ECO:0000313" key="2">
    <source>
        <dbReference type="Proteomes" id="UP000001029"/>
    </source>
</evidence>
<dbReference type="HOGENOM" id="CLU_1560546_0_0_0"/>
<dbReference type="EMBL" id="CP001055">
    <property type="protein sequence ID" value="ACC98502.1"/>
    <property type="molecule type" value="Genomic_DNA"/>
</dbReference>
<accession>B2KDA6</accession>